<dbReference type="InterPro" id="IPR039421">
    <property type="entry name" value="Type_1_exporter"/>
</dbReference>
<dbReference type="EMBL" id="JFZB01000007">
    <property type="protein sequence ID" value="KFI28256.1"/>
    <property type="molecule type" value="Genomic_DNA"/>
</dbReference>
<evidence type="ECO:0000313" key="10">
    <source>
        <dbReference type="EMBL" id="KFI28256.1"/>
    </source>
</evidence>
<dbReference type="OrthoDB" id="5288404at2"/>
<protein>
    <recommendedName>
        <fullName evidence="12">ABC transporter ATP-binding protein</fullName>
    </recommendedName>
</protein>
<sequence length="570" mass="59140">MKSLLRIARDMLAAEPKAFLRGAILGVTVLAMGAALLGLSGWFVTACAMAGIAGIGIDFDFFRPSAGVRLLALGRAGARYGERMLTHDATLRALSALRLRLYRGVARLPFEAQNRLRGAEALNRLTSDVDALDGLLLRLLIPVATVLTVLAVSFVTLWFLVAPAVAWSVTLAYLAGGTLALIVTARRAHGAAEAAETALQSLRARTLDMAQSRADLTVAGALLRQRSGIGAAVAAEVTARNRMEAADRAGGFALSLTTGIAAAAALLSGGMLAQAGTITPAEAAIGFFVAMALGEGPALLRRGLTELGRMQVAARRVTALCDTPVRPEPASAPAREGSAPLLVAQGLTHRRAGSARATFGPLDLTLTAGETVLISGPSGAGKSTLLSVLSGLIPATSGTIALEGRPLADWPEAALRSTMTLLPQRSALIGGTVAENLALALPAERLRPAPESRSTPPEARFSDPDRVWQILDALELGEVLRRREGLATVLGPGGSGLSGGQSRRLVLARALLREPDILLLDEPSEGLDPDTAAAVLGALRTLLPEAGIILVSHRPADRAFADREIAVARS</sequence>
<evidence type="ECO:0000313" key="11">
    <source>
        <dbReference type="Proteomes" id="UP000028824"/>
    </source>
</evidence>
<evidence type="ECO:0008006" key="12">
    <source>
        <dbReference type="Google" id="ProtNLM"/>
    </source>
</evidence>
<dbReference type="GO" id="GO:0016887">
    <property type="term" value="F:ATP hydrolysis activity"/>
    <property type="evidence" value="ECO:0007669"/>
    <property type="project" value="InterPro"/>
</dbReference>
<evidence type="ECO:0000256" key="3">
    <source>
        <dbReference type="ARBA" id="ARBA00022741"/>
    </source>
</evidence>
<comment type="subcellular location">
    <subcellularLocation>
        <location evidence="1">Cell membrane</location>
        <topology evidence="1">Multi-pass membrane protein</topology>
    </subcellularLocation>
</comment>
<keyword evidence="2 7" id="KW-0812">Transmembrane</keyword>
<keyword evidence="3" id="KW-0547">Nucleotide-binding</keyword>
<dbReference type="STRING" id="1105367.CG50_15365"/>
<dbReference type="eggNOG" id="COG4987">
    <property type="taxonomic scope" value="Bacteria"/>
</dbReference>
<dbReference type="GO" id="GO:0034040">
    <property type="term" value="F:ATPase-coupled lipid transmembrane transporter activity"/>
    <property type="evidence" value="ECO:0007669"/>
    <property type="project" value="TreeGrafter"/>
</dbReference>
<evidence type="ECO:0000256" key="7">
    <source>
        <dbReference type="SAM" id="Phobius"/>
    </source>
</evidence>
<reference evidence="10 11" key="1">
    <citation type="submission" date="2014-03" db="EMBL/GenBank/DDBJ databases">
        <title>Genome of Paenirhodobacter enshiensis DW2-9.</title>
        <authorList>
            <person name="Wang D."/>
            <person name="Wang G."/>
        </authorList>
    </citation>
    <scope>NUCLEOTIDE SEQUENCE [LARGE SCALE GENOMIC DNA]</scope>
    <source>
        <strain evidence="10 11">DW2-9</strain>
    </source>
</reference>
<feature type="transmembrane region" description="Helical" evidence="7">
    <location>
        <begin position="283"/>
        <end position="300"/>
    </location>
</feature>
<feature type="domain" description="ABC transporter" evidence="8">
    <location>
        <begin position="342"/>
        <end position="568"/>
    </location>
</feature>
<evidence type="ECO:0000259" key="9">
    <source>
        <dbReference type="PROSITE" id="PS50929"/>
    </source>
</evidence>
<keyword evidence="5 7" id="KW-1133">Transmembrane helix</keyword>
<dbReference type="PANTHER" id="PTHR24221">
    <property type="entry name" value="ATP-BINDING CASSETTE SUB-FAMILY B"/>
    <property type="match status" value="1"/>
</dbReference>
<feature type="domain" description="ABC transmembrane type-1" evidence="9">
    <location>
        <begin position="25"/>
        <end position="293"/>
    </location>
</feature>
<evidence type="ECO:0000256" key="6">
    <source>
        <dbReference type="ARBA" id="ARBA00023136"/>
    </source>
</evidence>
<dbReference type="PROSITE" id="PS00211">
    <property type="entry name" value="ABC_TRANSPORTER_1"/>
    <property type="match status" value="1"/>
</dbReference>
<keyword evidence="4" id="KW-0067">ATP-binding</keyword>
<accession>A0A086Y1V6</accession>
<dbReference type="GO" id="GO:0140359">
    <property type="term" value="F:ABC-type transporter activity"/>
    <property type="evidence" value="ECO:0007669"/>
    <property type="project" value="InterPro"/>
</dbReference>
<dbReference type="PANTHER" id="PTHR24221:SF654">
    <property type="entry name" value="ATP-BINDING CASSETTE SUB-FAMILY B MEMBER 6"/>
    <property type="match status" value="1"/>
</dbReference>
<dbReference type="SUPFAM" id="SSF52540">
    <property type="entry name" value="P-loop containing nucleoside triphosphate hydrolases"/>
    <property type="match status" value="1"/>
</dbReference>
<evidence type="ECO:0000256" key="5">
    <source>
        <dbReference type="ARBA" id="ARBA00022989"/>
    </source>
</evidence>
<dbReference type="Proteomes" id="UP000028824">
    <property type="component" value="Unassembled WGS sequence"/>
</dbReference>
<dbReference type="GO" id="GO:0005886">
    <property type="term" value="C:plasma membrane"/>
    <property type="evidence" value="ECO:0007669"/>
    <property type="project" value="UniProtKB-SubCell"/>
</dbReference>
<gene>
    <name evidence="10" type="ORF">CG50_15365</name>
</gene>
<dbReference type="InterPro" id="IPR011527">
    <property type="entry name" value="ABC1_TM_dom"/>
</dbReference>
<dbReference type="Gene3D" id="1.20.1560.10">
    <property type="entry name" value="ABC transporter type 1, transmembrane domain"/>
    <property type="match status" value="1"/>
</dbReference>
<evidence type="ECO:0000259" key="8">
    <source>
        <dbReference type="PROSITE" id="PS50893"/>
    </source>
</evidence>
<dbReference type="SUPFAM" id="SSF90123">
    <property type="entry name" value="ABC transporter transmembrane region"/>
    <property type="match status" value="1"/>
</dbReference>
<dbReference type="InterPro" id="IPR017871">
    <property type="entry name" value="ABC_transporter-like_CS"/>
</dbReference>
<organism evidence="10 11">
    <name type="scientific">Paenirhodobacter enshiensis</name>
    <dbReference type="NCBI Taxonomy" id="1105367"/>
    <lineage>
        <taxon>Bacteria</taxon>
        <taxon>Pseudomonadati</taxon>
        <taxon>Pseudomonadota</taxon>
        <taxon>Alphaproteobacteria</taxon>
        <taxon>Rhodobacterales</taxon>
        <taxon>Rhodobacter group</taxon>
        <taxon>Paenirhodobacter</taxon>
    </lineage>
</organism>
<keyword evidence="11" id="KW-1185">Reference proteome</keyword>
<dbReference type="PROSITE" id="PS50893">
    <property type="entry name" value="ABC_TRANSPORTER_2"/>
    <property type="match status" value="1"/>
</dbReference>
<dbReference type="PROSITE" id="PS50929">
    <property type="entry name" value="ABC_TM1F"/>
    <property type="match status" value="1"/>
</dbReference>
<feature type="transmembrane region" description="Helical" evidence="7">
    <location>
        <begin position="135"/>
        <end position="159"/>
    </location>
</feature>
<feature type="transmembrane region" description="Helical" evidence="7">
    <location>
        <begin position="249"/>
        <end position="271"/>
    </location>
</feature>
<dbReference type="InterPro" id="IPR003593">
    <property type="entry name" value="AAA+_ATPase"/>
</dbReference>
<dbReference type="SMART" id="SM00382">
    <property type="entry name" value="AAA"/>
    <property type="match status" value="1"/>
</dbReference>
<dbReference type="GO" id="GO:0005524">
    <property type="term" value="F:ATP binding"/>
    <property type="evidence" value="ECO:0007669"/>
    <property type="project" value="UniProtKB-KW"/>
</dbReference>
<feature type="transmembrane region" description="Helical" evidence="7">
    <location>
        <begin position="18"/>
        <end position="36"/>
    </location>
</feature>
<dbReference type="InterPro" id="IPR027417">
    <property type="entry name" value="P-loop_NTPase"/>
</dbReference>
<evidence type="ECO:0000256" key="1">
    <source>
        <dbReference type="ARBA" id="ARBA00004651"/>
    </source>
</evidence>
<dbReference type="Gene3D" id="3.40.50.300">
    <property type="entry name" value="P-loop containing nucleotide triphosphate hydrolases"/>
    <property type="match status" value="1"/>
</dbReference>
<proteinExistence type="predicted"/>
<keyword evidence="6 7" id="KW-0472">Membrane</keyword>
<name>A0A086Y1V6_9RHOB</name>
<evidence type="ECO:0000256" key="2">
    <source>
        <dbReference type="ARBA" id="ARBA00022692"/>
    </source>
</evidence>
<dbReference type="AlphaFoldDB" id="A0A086Y1V6"/>
<feature type="transmembrane region" description="Helical" evidence="7">
    <location>
        <begin position="165"/>
        <end position="183"/>
    </location>
</feature>
<dbReference type="CDD" id="cd03228">
    <property type="entry name" value="ABCC_MRP_Like"/>
    <property type="match status" value="1"/>
</dbReference>
<dbReference type="RefSeq" id="WP_036636298.1">
    <property type="nucleotide sequence ID" value="NZ_JFZB01000007.1"/>
</dbReference>
<dbReference type="InterPro" id="IPR003439">
    <property type="entry name" value="ABC_transporter-like_ATP-bd"/>
</dbReference>
<comment type="caution">
    <text evidence="10">The sequence shown here is derived from an EMBL/GenBank/DDBJ whole genome shotgun (WGS) entry which is preliminary data.</text>
</comment>
<dbReference type="InterPro" id="IPR036640">
    <property type="entry name" value="ABC1_TM_sf"/>
</dbReference>
<dbReference type="Pfam" id="PF00005">
    <property type="entry name" value="ABC_tran"/>
    <property type="match status" value="1"/>
</dbReference>
<evidence type="ECO:0000256" key="4">
    <source>
        <dbReference type="ARBA" id="ARBA00022840"/>
    </source>
</evidence>